<dbReference type="Pfam" id="PF12680">
    <property type="entry name" value="SnoaL_2"/>
    <property type="match status" value="1"/>
</dbReference>
<dbReference type="EMBL" id="RJVO01000008">
    <property type="protein sequence ID" value="ROH86749.1"/>
    <property type="molecule type" value="Genomic_DNA"/>
</dbReference>
<protein>
    <submittedName>
        <fullName evidence="4">DUF4440 domain-containing protein</fullName>
    </submittedName>
</protein>
<sequence>MPSEQVMKAAMQAYIDCFNRADPEAIAALYADDATVEDPVGSPLKSGKAEVAAFYKMAVATGAKLKLAAPIRASHGNSAAMAFDVQLNMPTGEAIIQVIDVMTFNEDGKFTSMRAFWGKSDMVLLKPPA</sequence>
<dbReference type="Proteomes" id="UP000282106">
    <property type="component" value="Unassembled WGS sequence"/>
</dbReference>
<dbReference type="RefSeq" id="WP_123212738.1">
    <property type="nucleotide sequence ID" value="NZ_RJVO01000008.1"/>
</dbReference>
<comment type="caution">
    <text evidence="4">The sequence shown here is derived from an EMBL/GenBank/DDBJ whole genome shotgun (WGS) entry which is preliminary data.</text>
</comment>
<feature type="binding site" evidence="2">
    <location>
        <position position="100"/>
    </location>
    <ligand>
        <name>substrate</name>
    </ligand>
</feature>
<dbReference type="AlphaFoldDB" id="A0A3N0V1T8"/>
<dbReference type="InParanoid" id="A0A3N0V1T8"/>
<proteinExistence type="predicted"/>
<name>A0A3N0V1T8_9GAMM</name>
<feature type="active site" description="Proton donor" evidence="1">
    <location>
        <position position="14"/>
    </location>
</feature>
<keyword evidence="5" id="KW-1185">Reference proteome</keyword>
<evidence type="ECO:0000259" key="3">
    <source>
        <dbReference type="Pfam" id="PF12680"/>
    </source>
</evidence>
<evidence type="ECO:0000313" key="4">
    <source>
        <dbReference type="EMBL" id="ROH86749.1"/>
    </source>
</evidence>
<feature type="active site" description="Proton acceptor" evidence="1">
    <location>
        <position position="38"/>
    </location>
</feature>
<dbReference type="InterPro" id="IPR039256">
    <property type="entry name" value="Ketosteroid_isomerase"/>
</dbReference>
<dbReference type="InterPro" id="IPR037401">
    <property type="entry name" value="SnoaL-like"/>
</dbReference>
<evidence type="ECO:0000256" key="1">
    <source>
        <dbReference type="PIRSR" id="PIRSR639256-1"/>
    </source>
</evidence>
<dbReference type="Gene3D" id="3.10.450.50">
    <property type="match status" value="1"/>
</dbReference>
<dbReference type="CDD" id="cd00781">
    <property type="entry name" value="ketosteroid_isomerase"/>
    <property type="match status" value="1"/>
</dbReference>
<gene>
    <name evidence="4" type="ORF">ED208_15050</name>
</gene>
<dbReference type="InterPro" id="IPR032710">
    <property type="entry name" value="NTF2-like_dom_sf"/>
</dbReference>
<evidence type="ECO:0000313" key="5">
    <source>
        <dbReference type="Proteomes" id="UP000282106"/>
    </source>
</evidence>
<dbReference type="SUPFAM" id="SSF54427">
    <property type="entry name" value="NTF2-like"/>
    <property type="match status" value="1"/>
</dbReference>
<evidence type="ECO:0000256" key="2">
    <source>
        <dbReference type="PIRSR" id="PIRSR639256-2"/>
    </source>
</evidence>
<feature type="domain" description="SnoaL-like" evidence="3">
    <location>
        <begin position="12"/>
        <end position="112"/>
    </location>
</feature>
<organism evidence="4 5">
    <name type="scientific">Stagnimonas aquatica</name>
    <dbReference type="NCBI Taxonomy" id="2689987"/>
    <lineage>
        <taxon>Bacteria</taxon>
        <taxon>Pseudomonadati</taxon>
        <taxon>Pseudomonadota</taxon>
        <taxon>Gammaproteobacteria</taxon>
        <taxon>Nevskiales</taxon>
        <taxon>Nevskiaceae</taxon>
        <taxon>Stagnimonas</taxon>
    </lineage>
</organism>
<reference evidence="4 5" key="1">
    <citation type="submission" date="2018-10" db="EMBL/GenBank/DDBJ databases">
        <authorList>
            <person name="Chen W.-M."/>
        </authorList>
    </citation>
    <scope>NUCLEOTIDE SEQUENCE [LARGE SCALE GENOMIC DNA]</scope>
    <source>
        <strain evidence="4 5">THS-13</strain>
    </source>
</reference>
<accession>A0A3N0V1T8</accession>